<gene>
    <name evidence="1" type="ORF">THAPS_35519</name>
</gene>
<reference evidence="1 2" key="1">
    <citation type="journal article" date="2004" name="Science">
        <title>The genome of the diatom Thalassiosira pseudonana: ecology, evolution, and metabolism.</title>
        <authorList>
            <person name="Armbrust E.V."/>
            <person name="Berges J.A."/>
            <person name="Bowler C."/>
            <person name="Green B.R."/>
            <person name="Martinez D."/>
            <person name="Putnam N.H."/>
            <person name="Zhou S."/>
            <person name="Allen A.E."/>
            <person name="Apt K.E."/>
            <person name="Bechner M."/>
            <person name="Brzezinski M.A."/>
            <person name="Chaal B.K."/>
            <person name="Chiovitti A."/>
            <person name="Davis A.K."/>
            <person name="Demarest M.S."/>
            <person name="Detter J.C."/>
            <person name="Glavina T."/>
            <person name="Goodstein D."/>
            <person name="Hadi M.Z."/>
            <person name="Hellsten U."/>
            <person name="Hildebrand M."/>
            <person name="Jenkins B.D."/>
            <person name="Jurka J."/>
            <person name="Kapitonov V.V."/>
            <person name="Kroger N."/>
            <person name="Lau W.W."/>
            <person name="Lane T.W."/>
            <person name="Larimer F.W."/>
            <person name="Lippmeier J.C."/>
            <person name="Lucas S."/>
            <person name="Medina M."/>
            <person name="Montsant A."/>
            <person name="Obornik M."/>
            <person name="Parker M.S."/>
            <person name="Palenik B."/>
            <person name="Pazour G.J."/>
            <person name="Richardson P.M."/>
            <person name="Rynearson T.A."/>
            <person name="Saito M.A."/>
            <person name="Schwartz D.C."/>
            <person name="Thamatrakoln K."/>
            <person name="Valentin K."/>
            <person name="Vardi A."/>
            <person name="Wilkerson F.P."/>
            <person name="Rokhsar D.S."/>
        </authorList>
    </citation>
    <scope>NUCLEOTIDE SEQUENCE [LARGE SCALE GENOMIC DNA]</scope>
    <source>
        <strain evidence="1 2">CCMP1335</strain>
    </source>
</reference>
<protein>
    <recommendedName>
        <fullName evidence="3">F5/8 type C domain-containing protein</fullName>
    </recommendedName>
</protein>
<accession>B5YN62</accession>
<reference evidence="1 2" key="2">
    <citation type="journal article" date="2008" name="Nature">
        <title>The Phaeodactylum genome reveals the evolutionary history of diatom genomes.</title>
        <authorList>
            <person name="Bowler C."/>
            <person name="Allen A.E."/>
            <person name="Badger J.H."/>
            <person name="Grimwood J."/>
            <person name="Jabbari K."/>
            <person name="Kuo A."/>
            <person name="Maheswari U."/>
            <person name="Martens C."/>
            <person name="Maumus F."/>
            <person name="Otillar R.P."/>
            <person name="Rayko E."/>
            <person name="Salamov A."/>
            <person name="Vandepoele K."/>
            <person name="Beszteri B."/>
            <person name="Gruber A."/>
            <person name="Heijde M."/>
            <person name="Katinka M."/>
            <person name="Mock T."/>
            <person name="Valentin K."/>
            <person name="Verret F."/>
            <person name="Berges J.A."/>
            <person name="Brownlee C."/>
            <person name="Cadoret J.P."/>
            <person name="Chiovitti A."/>
            <person name="Choi C.J."/>
            <person name="Coesel S."/>
            <person name="De Martino A."/>
            <person name="Detter J.C."/>
            <person name="Durkin C."/>
            <person name="Falciatore A."/>
            <person name="Fournet J."/>
            <person name="Haruta M."/>
            <person name="Huysman M.J."/>
            <person name="Jenkins B.D."/>
            <person name="Jiroutova K."/>
            <person name="Jorgensen R.E."/>
            <person name="Joubert Y."/>
            <person name="Kaplan A."/>
            <person name="Kroger N."/>
            <person name="Kroth P.G."/>
            <person name="La Roche J."/>
            <person name="Lindquist E."/>
            <person name="Lommer M."/>
            <person name="Martin-Jezequel V."/>
            <person name="Lopez P.J."/>
            <person name="Lucas S."/>
            <person name="Mangogna M."/>
            <person name="McGinnis K."/>
            <person name="Medlin L.K."/>
            <person name="Montsant A."/>
            <person name="Oudot-Le Secq M.P."/>
            <person name="Napoli C."/>
            <person name="Obornik M."/>
            <person name="Parker M.S."/>
            <person name="Petit J.L."/>
            <person name="Porcel B.M."/>
            <person name="Poulsen N."/>
            <person name="Robison M."/>
            <person name="Rychlewski L."/>
            <person name="Rynearson T.A."/>
            <person name="Schmutz J."/>
            <person name="Shapiro H."/>
            <person name="Siaut M."/>
            <person name="Stanley M."/>
            <person name="Sussman M.R."/>
            <person name="Taylor A.R."/>
            <person name="Vardi A."/>
            <person name="von Dassow P."/>
            <person name="Vyverman W."/>
            <person name="Willis A."/>
            <person name="Wyrwicz L.S."/>
            <person name="Rokhsar D.S."/>
            <person name="Weissenbach J."/>
            <person name="Armbrust E.V."/>
            <person name="Green B.R."/>
            <person name="Van de Peer Y."/>
            <person name="Grigoriev I.V."/>
        </authorList>
    </citation>
    <scope>NUCLEOTIDE SEQUENCE [LARGE SCALE GENOMIC DNA]</scope>
    <source>
        <strain evidence="1 2">CCMP1335</strain>
    </source>
</reference>
<keyword evidence="2" id="KW-1185">Reference proteome</keyword>
<dbReference type="PaxDb" id="35128-Thaps35519"/>
<dbReference type="GeneID" id="7447070"/>
<evidence type="ECO:0008006" key="3">
    <source>
        <dbReference type="Google" id="ProtNLM"/>
    </source>
</evidence>
<dbReference type="KEGG" id="tps:THAPS_35519"/>
<dbReference type="AlphaFoldDB" id="B5YN62"/>
<evidence type="ECO:0000313" key="1">
    <source>
        <dbReference type="EMBL" id="ACI64929.1"/>
    </source>
</evidence>
<name>B5YN62_THAPS</name>
<dbReference type="STRING" id="35128.B5YN62"/>
<feature type="non-terminal residue" evidence="1">
    <location>
        <position position="1"/>
    </location>
</feature>
<dbReference type="EMBL" id="CP001160">
    <property type="protein sequence ID" value="ACI64929.1"/>
    <property type="molecule type" value="Genomic_DNA"/>
</dbReference>
<proteinExistence type="predicted"/>
<dbReference type="OMA" id="FFGRITV"/>
<dbReference type="InterPro" id="IPR008979">
    <property type="entry name" value="Galactose-bd-like_sf"/>
</dbReference>
<dbReference type="InParanoid" id="B5YN62"/>
<evidence type="ECO:0000313" key="2">
    <source>
        <dbReference type="Proteomes" id="UP000001449"/>
    </source>
</evidence>
<dbReference type="RefSeq" id="XP_002296212.1">
    <property type="nucleotide sequence ID" value="XM_002296176.1"/>
</dbReference>
<dbReference type="Proteomes" id="UP000001449">
    <property type="component" value="Chromosome 7"/>
</dbReference>
<organism evidence="1 2">
    <name type="scientific">Thalassiosira pseudonana</name>
    <name type="common">Marine diatom</name>
    <name type="synonym">Cyclotella nana</name>
    <dbReference type="NCBI Taxonomy" id="35128"/>
    <lineage>
        <taxon>Eukaryota</taxon>
        <taxon>Sar</taxon>
        <taxon>Stramenopiles</taxon>
        <taxon>Ochrophyta</taxon>
        <taxon>Bacillariophyta</taxon>
        <taxon>Coscinodiscophyceae</taxon>
        <taxon>Thalassiosirophycidae</taxon>
        <taxon>Thalassiosirales</taxon>
        <taxon>Thalassiosiraceae</taxon>
        <taxon>Thalassiosira</taxon>
    </lineage>
</organism>
<dbReference type="eggNOG" id="ENOG502QZFI">
    <property type="taxonomic scope" value="Eukaryota"/>
</dbReference>
<dbReference type="SUPFAM" id="SSF49785">
    <property type="entry name" value="Galactose-binding domain-like"/>
    <property type="match status" value="1"/>
</dbReference>
<dbReference type="HOGENOM" id="CLU_133965_0_0_1"/>
<sequence>RASSVWKHDARKFGPLNALDSQTDEAWKSAPSEDNDPLAYYEVHFQQSVCPREIRVQFQGGFVGMDCVVYQKRQKDDDNGWEEFAELFVDPIDSNEVQTFPVEMDADEQNNEAISALRIEFGRSTDFYGRIVVYSLEVWGVER</sequence>